<evidence type="ECO:0000313" key="1">
    <source>
        <dbReference type="EMBL" id="MFD1602596.1"/>
    </source>
</evidence>
<dbReference type="Proteomes" id="UP001597138">
    <property type="component" value="Unassembled WGS sequence"/>
</dbReference>
<organism evidence="1 2">
    <name type="scientific">Flavobacterium artemisiae</name>
    <dbReference type="NCBI Taxonomy" id="2126556"/>
    <lineage>
        <taxon>Bacteria</taxon>
        <taxon>Pseudomonadati</taxon>
        <taxon>Bacteroidota</taxon>
        <taxon>Flavobacteriia</taxon>
        <taxon>Flavobacteriales</taxon>
        <taxon>Flavobacteriaceae</taxon>
        <taxon>Flavobacterium</taxon>
    </lineage>
</organism>
<evidence type="ECO:0008006" key="3">
    <source>
        <dbReference type="Google" id="ProtNLM"/>
    </source>
</evidence>
<evidence type="ECO:0000313" key="2">
    <source>
        <dbReference type="Proteomes" id="UP001597138"/>
    </source>
</evidence>
<dbReference type="RefSeq" id="WP_379816794.1">
    <property type="nucleotide sequence ID" value="NZ_JBHUDZ010000007.1"/>
</dbReference>
<reference evidence="2" key="1">
    <citation type="journal article" date="2019" name="Int. J. Syst. Evol. Microbiol.">
        <title>The Global Catalogue of Microorganisms (GCM) 10K type strain sequencing project: providing services to taxonomists for standard genome sequencing and annotation.</title>
        <authorList>
            <consortium name="The Broad Institute Genomics Platform"/>
            <consortium name="The Broad Institute Genome Sequencing Center for Infectious Disease"/>
            <person name="Wu L."/>
            <person name="Ma J."/>
        </authorList>
    </citation>
    <scope>NUCLEOTIDE SEQUENCE [LARGE SCALE GENOMIC DNA]</scope>
    <source>
        <strain evidence="2">CCUG 70865</strain>
    </source>
</reference>
<keyword evidence="2" id="KW-1185">Reference proteome</keyword>
<comment type="caution">
    <text evidence="1">The sequence shown here is derived from an EMBL/GenBank/DDBJ whole genome shotgun (WGS) entry which is preliminary data.</text>
</comment>
<proteinExistence type="predicted"/>
<dbReference type="PROSITE" id="PS51257">
    <property type="entry name" value="PROKAR_LIPOPROTEIN"/>
    <property type="match status" value="1"/>
</dbReference>
<name>A0ABW4HBI1_9FLAO</name>
<sequence>MQKNYLFLFLLFTFYSCEKASAPPPQLPEINSFYKSAITADDRKTITPEEAKTYHVNKTYQYEYRTGNPGHYEYNYDVKGINVIGDSVCGNINVQGKYGAGILTSDTIAEIEINTEWVSYGKLKATDKKGNEYQLIVK</sequence>
<dbReference type="EMBL" id="JBHUDZ010000007">
    <property type="protein sequence ID" value="MFD1602596.1"/>
    <property type="molecule type" value="Genomic_DNA"/>
</dbReference>
<protein>
    <recommendedName>
        <fullName evidence="3">Lipoprotein</fullName>
    </recommendedName>
</protein>
<accession>A0ABW4HBI1</accession>
<gene>
    <name evidence="1" type="ORF">ACFSC2_07600</name>
</gene>